<name>A0A1G5NDN1_AFIMA</name>
<feature type="domain" description="L,D-TPase catalytic" evidence="12">
    <location>
        <begin position="86"/>
        <end position="223"/>
    </location>
</feature>
<evidence type="ECO:0000256" key="9">
    <source>
        <dbReference type="PROSITE-ProRule" id="PRU01373"/>
    </source>
</evidence>
<dbReference type="GO" id="GO:0071555">
    <property type="term" value="P:cell wall organization"/>
    <property type="evidence" value="ECO:0007669"/>
    <property type="project" value="UniProtKB-UniRule"/>
</dbReference>
<feature type="active site" description="Proton donor/acceptor" evidence="9">
    <location>
        <position position="183"/>
    </location>
</feature>
<keyword evidence="11" id="KW-0732">Signal</keyword>
<protein>
    <submittedName>
        <fullName evidence="13">Lipoprotein-anchoring transpeptidase ErfK/SrfK</fullName>
    </submittedName>
</protein>
<dbReference type="Proteomes" id="UP000199347">
    <property type="component" value="Unassembled WGS sequence"/>
</dbReference>
<evidence type="ECO:0000256" key="8">
    <source>
        <dbReference type="ARBA" id="ARBA00023316"/>
    </source>
</evidence>
<dbReference type="Pfam" id="PF03734">
    <property type="entry name" value="YkuD"/>
    <property type="match status" value="1"/>
</dbReference>
<keyword evidence="13" id="KW-0449">Lipoprotein</keyword>
<keyword evidence="8 9" id="KW-0961">Cell wall biogenesis/degradation</keyword>
<dbReference type="SUPFAM" id="SSF141523">
    <property type="entry name" value="L,D-transpeptidase catalytic domain-like"/>
    <property type="match status" value="1"/>
</dbReference>
<evidence type="ECO:0000256" key="7">
    <source>
        <dbReference type="ARBA" id="ARBA00022984"/>
    </source>
</evidence>
<dbReference type="Gene3D" id="2.40.440.10">
    <property type="entry name" value="L,D-transpeptidase catalytic domain-like"/>
    <property type="match status" value="1"/>
</dbReference>
<evidence type="ECO:0000256" key="11">
    <source>
        <dbReference type="SAM" id="SignalP"/>
    </source>
</evidence>
<keyword evidence="14" id="KW-1185">Reference proteome</keyword>
<feature type="region of interest" description="Disordered" evidence="10">
    <location>
        <begin position="226"/>
        <end position="253"/>
    </location>
</feature>
<accession>A0A1G5NDN1</accession>
<evidence type="ECO:0000259" key="12">
    <source>
        <dbReference type="PROSITE" id="PS52029"/>
    </source>
</evidence>
<keyword evidence="3" id="KW-0328">Glycosyltransferase</keyword>
<proteinExistence type="inferred from homology"/>
<evidence type="ECO:0000256" key="5">
    <source>
        <dbReference type="ARBA" id="ARBA00022801"/>
    </source>
</evidence>
<evidence type="ECO:0000256" key="6">
    <source>
        <dbReference type="ARBA" id="ARBA00022960"/>
    </source>
</evidence>
<comment type="similarity">
    <text evidence="2">Belongs to the YkuD family.</text>
</comment>
<dbReference type="GO" id="GO:0016757">
    <property type="term" value="F:glycosyltransferase activity"/>
    <property type="evidence" value="ECO:0007669"/>
    <property type="project" value="UniProtKB-KW"/>
</dbReference>
<dbReference type="GO" id="GO:0018104">
    <property type="term" value="P:peptidoglycan-protein cross-linking"/>
    <property type="evidence" value="ECO:0007669"/>
    <property type="project" value="TreeGrafter"/>
</dbReference>
<keyword evidence="5" id="KW-0378">Hydrolase</keyword>
<evidence type="ECO:0000313" key="14">
    <source>
        <dbReference type="Proteomes" id="UP000199347"/>
    </source>
</evidence>
<evidence type="ECO:0000256" key="4">
    <source>
        <dbReference type="ARBA" id="ARBA00022679"/>
    </source>
</evidence>
<feature type="signal peptide" evidence="11">
    <location>
        <begin position="1"/>
        <end position="27"/>
    </location>
</feature>
<reference evidence="13 14" key="1">
    <citation type="submission" date="2016-10" db="EMBL/GenBank/DDBJ databases">
        <authorList>
            <person name="de Groot N.N."/>
        </authorList>
    </citation>
    <scope>NUCLEOTIDE SEQUENCE [LARGE SCALE GENOMIC DNA]</scope>
    <source>
        <strain evidence="13 14">DSM 2698</strain>
    </source>
</reference>
<dbReference type="InterPro" id="IPR038063">
    <property type="entry name" value="Transpep_catalytic_dom"/>
</dbReference>
<sequence length="253" mass="27344">MPNWMFEKSRGVALRLPAVAALVLALAACTTTRPAPPEGPRIDQSYVRMYGPVQDDGWNVSAIDVSKVDPRYLRQMVDYNSPYPAGTIVVDPYERFLYLVMENGKAMRYGIGVARSGMEFAGKAEVARKAAWPRWTPTQAMIKREPDRYGKVADGLDGGVSNPLGARALYLYKNGRDTLYRIHGTNEPWSIGKAVSSGCIRLFNQDIIDLASRVPPGSRVVVLNRSQSGQGTVPNGPMAAGPLTGAAASGGLS</sequence>
<keyword evidence="6 9" id="KW-0133">Cell shape</keyword>
<dbReference type="InterPro" id="IPR050979">
    <property type="entry name" value="LD-transpeptidase"/>
</dbReference>
<dbReference type="PANTHER" id="PTHR30582:SF24">
    <property type="entry name" value="L,D-TRANSPEPTIDASE ERFK_SRFK-RELATED"/>
    <property type="match status" value="1"/>
</dbReference>
<comment type="pathway">
    <text evidence="1 9">Cell wall biogenesis; peptidoglycan biosynthesis.</text>
</comment>
<dbReference type="GO" id="GO:0005576">
    <property type="term" value="C:extracellular region"/>
    <property type="evidence" value="ECO:0007669"/>
    <property type="project" value="TreeGrafter"/>
</dbReference>
<evidence type="ECO:0000313" key="13">
    <source>
        <dbReference type="EMBL" id="SCZ34839.1"/>
    </source>
</evidence>
<feature type="active site" description="Nucleophile" evidence="9">
    <location>
        <position position="199"/>
    </location>
</feature>
<keyword evidence="7 9" id="KW-0573">Peptidoglycan synthesis</keyword>
<dbReference type="UniPathway" id="UPA00219"/>
<dbReference type="EMBL" id="FMVW01000003">
    <property type="protein sequence ID" value="SCZ34839.1"/>
    <property type="molecule type" value="Genomic_DNA"/>
</dbReference>
<gene>
    <name evidence="13" type="ORF">SAMN03080610_01779</name>
</gene>
<evidence type="ECO:0000256" key="3">
    <source>
        <dbReference type="ARBA" id="ARBA00022676"/>
    </source>
</evidence>
<organism evidence="13 14">
    <name type="scientific">Afifella marina DSM 2698</name>
    <dbReference type="NCBI Taxonomy" id="1120955"/>
    <lineage>
        <taxon>Bacteria</taxon>
        <taxon>Pseudomonadati</taxon>
        <taxon>Pseudomonadota</taxon>
        <taxon>Alphaproteobacteria</taxon>
        <taxon>Hyphomicrobiales</taxon>
        <taxon>Afifellaceae</taxon>
        <taxon>Afifella</taxon>
    </lineage>
</organism>
<keyword evidence="4" id="KW-0808">Transferase</keyword>
<dbReference type="FunFam" id="2.40.440.10:FF:000002">
    <property type="entry name" value="L,D-transpeptidase ErfK/SrfK"/>
    <property type="match status" value="1"/>
</dbReference>
<evidence type="ECO:0000256" key="2">
    <source>
        <dbReference type="ARBA" id="ARBA00005992"/>
    </source>
</evidence>
<evidence type="ECO:0000256" key="10">
    <source>
        <dbReference type="SAM" id="MobiDB-lite"/>
    </source>
</evidence>
<dbReference type="GO" id="GO:0071972">
    <property type="term" value="F:peptidoglycan L,D-transpeptidase activity"/>
    <property type="evidence" value="ECO:0007669"/>
    <property type="project" value="TreeGrafter"/>
</dbReference>
<dbReference type="AlphaFoldDB" id="A0A1G5NDN1"/>
<dbReference type="GO" id="GO:0008360">
    <property type="term" value="P:regulation of cell shape"/>
    <property type="evidence" value="ECO:0007669"/>
    <property type="project" value="UniProtKB-UniRule"/>
</dbReference>
<dbReference type="PANTHER" id="PTHR30582">
    <property type="entry name" value="L,D-TRANSPEPTIDASE"/>
    <property type="match status" value="1"/>
</dbReference>
<dbReference type="PROSITE" id="PS52029">
    <property type="entry name" value="LD_TPASE"/>
    <property type="match status" value="1"/>
</dbReference>
<feature type="chain" id="PRO_5011648788" evidence="11">
    <location>
        <begin position="28"/>
        <end position="253"/>
    </location>
</feature>
<evidence type="ECO:0000256" key="1">
    <source>
        <dbReference type="ARBA" id="ARBA00004752"/>
    </source>
</evidence>
<dbReference type="InterPro" id="IPR005490">
    <property type="entry name" value="LD_TPept_cat_dom"/>
</dbReference>
<dbReference type="STRING" id="1120955.SAMN03080610_01779"/>
<dbReference type="CDD" id="cd16913">
    <property type="entry name" value="YkuD_like"/>
    <property type="match status" value="1"/>
</dbReference>